<evidence type="ECO:0000256" key="4">
    <source>
        <dbReference type="SAM" id="Phobius"/>
    </source>
</evidence>
<reference evidence="5 6" key="1">
    <citation type="journal article" date="2024" name="Plant J.">
        <title>Genome sequences and population genomics reveal climatic adaptation and genomic divergence between two closely related sweetgum species.</title>
        <authorList>
            <person name="Xu W.Q."/>
            <person name="Ren C.Q."/>
            <person name="Zhang X.Y."/>
            <person name="Comes H.P."/>
            <person name="Liu X.H."/>
            <person name="Li Y.G."/>
            <person name="Kettle C.J."/>
            <person name="Jalonen R."/>
            <person name="Gaisberger H."/>
            <person name="Ma Y.Z."/>
            <person name="Qiu Y.X."/>
        </authorList>
    </citation>
    <scope>NUCLEOTIDE SEQUENCE [LARGE SCALE GENOMIC DNA]</scope>
    <source>
        <strain evidence="5">Hangzhou</strain>
    </source>
</reference>
<protein>
    <recommendedName>
        <fullName evidence="7">Late embryogenesis abundant protein LEA-2 subgroup domain-containing protein</fullName>
    </recommendedName>
</protein>
<evidence type="ECO:0000256" key="1">
    <source>
        <dbReference type="ARBA" id="ARBA00004370"/>
    </source>
</evidence>
<evidence type="ECO:0000313" key="5">
    <source>
        <dbReference type="EMBL" id="KAK9288290.1"/>
    </source>
</evidence>
<proteinExistence type="predicted"/>
<evidence type="ECO:0000256" key="3">
    <source>
        <dbReference type="SAM" id="MobiDB-lite"/>
    </source>
</evidence>
<comment type="subcellular location">
    <subcellularLocation>
        <location evidence="1">Membrane</location>
    </subcellularLocation>
</comment>
<feature type="region of interest" description="Disordered" evidence="3">
    <location>
        <begin position="1"/>
        <end position="58"/>
    </location>
</feature>
<dbReference type="Proteomes" id="UP001415857">
    <property type="component" value="Unassembled WGS sequence"/>
</dbReference>
<dbReference type="PANTHER" id="PTHR31234">
    <property type="entry name" value="LATE EMBRYOGENESIS ABUNDANT (LEA) HYDROXYPROLINE-RICH GLYCOPROTEIN FAMILY"/>
    <property type="match status" value="1"/>
</dbReference>
<feature type="transmembrane region" description="Helical" evidence="4">
    <location>
        <begin position="79"/>
        <end position="102"/>
    </location>
</feature>
<keyword evidence="4" id="KW-1133">Transmembrane helix</keyword>
<feature type="compositionally biased region" description="Polar residues" evidence="3">
    <location>
        <begin position="14"/>
        <end position="28"/>
    </location>
</feature>
<sequence length="278" mass="31437">MAHSSDKDEPRQRMGQSPTRSYPSSVQLSHIPRPYQSTTSRFSSNSHPNGNGFTPRRRASYYISQPTPLEFDEEDDSKIIVRAVIYVIFLVVLVLVTTAVTTRSLTNTILPRIRVVSLSVSNFTVSSQFGIRAKWNVRIQVFNPNDRFKAKMDKINIYLNYKGVRILRGDAKGFKMERNKNHSLNANLLSMGGNGTEYYPVKNAVMNEMEKDQKSGAVSFDMVMEMRINFDVDGVLNREYYASAACEGLKVGFKTAATRSGTFVNGMKSHRYITLTPF</sequence>
<dbReference type="GO" id="GO:0005886">
    <property type="term" value="C:plasma membrane"/>
    <property type="evidence" value="ECO:0007669"/>
    <property type="project" value="TreeGrafter"/>
</dbReference>
<evidence type="ECO:0000313" key="6">
    <source>
        <dbReference type="Proteomes" id="UP001415857"/>
    </source>
</evidence>
<dbReference type="PANTHER" id="PTHR31234:SF2">
    <property type="entry name" value="OS05G0199100 PROTEIN"/>
    <property type="match status" value="1"/>
</dbReference>
<dbReference type="EMBL" id="JBBPBK010000003">
    <property type="protein sequence ID" value="KAK9288290.1"/>
    <property type="molecule type" value="Genomic_DNA"/>
</dbReference>
<feature type="compositionally biased region" description="Polar residues" evidence="3">
    <location>
        <begin position="35"/>
        <end position="52"/>
    </location>
</feature>
<comment type="caution">
    <text evidence="5">The sequence shown here is derived from an EMBL/GenBank/DDBJ whole genome shotgun (WGS) entry which is preliminary data.</text>
</comment>
<organism evidence="5 6">
    <name type="scientific">Liquidambar formosana</name>
    <name type="common">Formosan gum</name>
    <dbReference type="NCBI Taxonomy" id="63359"/>
    <lineage>
        <taxon>Eukaryota</taxon>
        <taxon>Viridiplantae</taxon>
        <taxon>Streptophyta</taxon>
        <taxon>Embryophyta</taxon>
        <taxon>Tracheophyta</taxon>
        <taxon>Spermatophyta</taxon>
        <taxon>Magnoliopsida</taxon>
        <taxon>eudicotyledons</taxon>
        <taxon>Gunneridae</taxon>
        <taxon>Pentapetalae</taxon>
        <taxon>Saxifragales</taxon>
        <taxon>Altingiaceae</taxon>
        <taxon>Liquidambar</taxon>
    </lineage>
</organism>
<dbReference type="InterPro" id="IPR044839">
    <property type="entry name" value="NDR1-like"/>
</dbReference>
<keyword evidence="6" id="KW-1185">Reference proteome</keyword>
<keyword evidence="4" id="KW-0812">Transmembrane</keyword>
<evidence type="ECO:0008006" key="7">
    <source>
        <dbReference type="Google" id="ProtNLM"/>
    </source>
</evidence>
<dbReference type="GO" id="GO:0098542">
    <property type="term" value="P:defense response to other organism"/>
    <property type="evidence" value="ECO:0007669"/>
    <property type="project" value="InterPro"/>
</dbReference>
<gene>
    <name evidence="5" type="ORF">L1049_016741</name>
</gene>
<accession>A0AAP0S6U7</accession>
<name>A0AAP0S6U7_LIQFO</name>
<evidence type="ECO:0000256" key="2">
    <source>
        <dbReference type="ARBA" id="ARBA00023136"/>
    </source>
</evidence>
<feature type="compositionally biased region" description="Basic and acidic residues" evidence="3">
    <location>
        <begin position="1"/>
        <end position="12"/>
    </location>
</feature>
<dbReference type="AlphaFoldDB" id="A0AAP0S6U7"/>
<keyword evidence="2 4" id="KW-0472">Membrane</keyword>